<name>A0A0F9T020_9ZZZZ</name>
<evidence type="ECO:0000313" key="1">
    <source>
        <dbReference type="EMBL" id="KKN34823.1"/>
    </source>
</evidence>
<dbReference type="EMBL" id="LAZR01002082">
    <property type="protein sequence ID" value="KKN34823.1"/>
    <property type="molecule type" value="Genomic_DNA"/>
</dbReference>
<gene>
    <name evidence="1" type="ORF">LCGC14_0790030</name>
</gene>
<dbReference type="AlphaFoldDB" id="A0A0F9T020"/>
<proteinExistence type="predicted"/>
<comment type="caution">
    <text evidence="1">The sequence shown here is derived from an EMBL/GenBank/DDBJ whole genome shotgun (WGS) entry which is preliminary data.</text>
</comment>
<reference evidence="1" key="1">
    <citation type="journal article" date="2015" name="Nature">
        <title>Complex archaea that bridge the gap between prokaryotes and eukaryotes.</title>
        <authorList>
            <person name="Spang A."/>
            <person name="Saw J.H."/>
            <person name="Jorgensen S.L."/>
            <person name="Zaremba-Niedzwiedzka K."/>
            <person name="Martijn J."/>
            <person name="Lind A.E."/>
            <person name="van Eijk R."/>
            <person name="Schleper C."/>
            <person name="Guy L."/>
            <person name="Ettema T.J."/>
        </authorList>
    </citation>
    <scope>NUCLEOTIDE SEQUENCE</scope>
</reference>
<organism evidence="1">
    <name type="scientific">marine sediment metagenome</name>
    <dbReference type="NCBI Taxonomy" id="412755"/>
    <lineage>
        <taxon>unclassified sequences</taxon>
        <taxon>metagenomes</taxon>
        <taxon>ecological metagenomes</taxon>
    </lineage>
</organism>
<sequence length="90" mass="10009">MTDELDPRISGEYANELIVAGLEAYDRHKALLLKNITQSGYTMGNVPIPDDRSPTRELQLQVTAQDTAQPMQARAAALREILSMRGVQRV</sequence>
<accession>A0A0F9T020</accession>
<protein>
    <submittedName>
        <fullName evidence="1">Uncharacterized protein</fullName>
    </submittedName>
</protein>